<reference evidence="4 6" key="1">
    <citation type="submission" date="2018-08" db="EMBL/GenBank/DDBJ databases">
        <title>A genome reference for cultivated species of the human gut microbiota.</title>
        <authorList>
            <person name="Zou Y."/>
            <person name="Xue W."/>
            <person name="Luo G."/>
        </authorList>
    </citation>
    <scope>NUCLEOTIDE SEQUENCE [LARGE SCALE GENOMIC DNA]</scope>
    <source>
        <strain evidence="4 6">AF26-4BH</strain>
        <strain evidence="3">TF05-5AC</strain>
    </source>
</reference>
<feature type="transmembrane region" description="Helical" evidence="1">
    <location>
        <begin position="362"/>
        <end position="380"/>
    </location>
</feature>
<name>A0A3E3IXV4_9FIRM</name>
<organism evidence="4 6">
    <name type="scientific">Eisenbergiella massiliensis</name>
    <dbReference type="NCBI Taxonomy" id="1720294"/>
    <lineage>
        <taxon>Bacteria</taxon>
        <taxon>Bacillati</taxon>
        <taxon>Bacillota</taxon>
        <taxon>Clostridia</taxon>
        <taxon>Lachnospirales</taxon>
        <taxon>Lachnospiraceae</taxon>
        <taxon>Eisenbergiella</taxon>
    </lineage>
</organism>
<dbReference type="Proteomes" id="UP000261166">
    <property type="component" value="Unassembled WGS sequence"/>
</dbReference>
<feature type="transmembrane region" description="Helical" evidence="1">
    <location>
        <begin position="271"/>
        <end position="292"/>
    </location>
</feature>
<keyword evidence="5" id="KW-1185">Reference proteome</keyword>
<keyword evidence="1" id="KW-0812">Transmembrane</keyword>
<dbReference type="SUPFAM" id="SSF55874">
    <property type="entry name" value="ATPase domain of HSP90 chaperone/DNA topoisomerase II/histidine kinase"/>
    <property type="match status" value="1"/>
</dbReference>
<dbReference type="Proteomes" id="UP000260812">
    <property type="component" value="Unassembled WGS sequence"/>
</dbReference>
<dbReference type="PROSITE" id="PS51257">
    <property type="entry name" value="PROKAR_LIPOPROTEIN"/>
    <property type="match status" value="1"/>
</dbReference>
<feature type="transmembrane region" description="Helical" evidence="1">
    <location>
        <begin position="211"/>
        <end position="233"/>
    </location>
</feature>
<dbReference type="InterPro" id="IPR036890">
    <property type="entry name" value="HATPase_C_sf"/>
</dbReference>
<evidence type="ECO:0000313" key="6">
    <source>
        <dbReference type="Proteomes" id="UP000261166"/>
    </source>
</evidence>
<feature type="transmembrane region" description="Helical" evidence="1">
    <location>
        <begin position="392"/>
        <end position="409"/>
    </location>
</feature>
<dbReference type="OrthoDB" id="9156435at2"/>
<keyword evidence="1" id="KW-0472">Membrane</keyword>
<feature type="transmembrane region" description="Helical" evidence="1">
    <location>
        <begin position="298"/>
        <end position="319"/>
    </location>
</feature>
<dbReference type="RefSeq" id="WP_025488771.1">
    <property type="nucleotide sequence ID" value="NZ_CALBAU010000271.1"/>
</dbReference>
<evidence type="ECO:0000259" key="2">
    <source>
        <dbReference type="Pfam" id="PF14501"/>
    </source>
</evidence>
<sequence length="641" mass="73053">MSNSGKLLKIASLIMITLACFFVCLHFLYWYDNKYTAKGLQPVSGMLCLSEEDLAGRQLYFLTRQWQFYPDVLLTPEDFKGKTPDIYMRYITIGEYNNFSMDNPARSTRGSATYRLLLSLPGTPRSYTLALPEIFSSYSLYIGGEKILQLGDPDPDNYLARIGNRTVSFTASGVTELLLQVTNYSHFYSGLTYPPLLGEPYAVSRLLNIRLLIALSALICTVLCGLLSLYFSLMAKQSITIIFALLCLCLAGYTSYPLLYTYFTISLQPWYMLELLCIYGMYLLIIILQRYLPGKKPRLYSAMLLLLSLFCAAVILYCLFPPHQEILHIIFSRVSFAVKILTALYLLWHAASTVYYGETDSWLLLTCTTIFAASLLSDLLMPYYEPILGKWFPEYGGLILVGAIGYTLWKDFTLSYQFRLTFAEEKRQLTKQVAIQKAHYLELTEKIEESAKQRHDQRHHLRTLYSFLSAGETRKAMDYLETYILTTMGQERAILCSNLVIDAILQYYKNLCDRQGIAFETKMELPPDLPVSDTELSILFGNLLENAWEACCREKTNQYITVRGKYKKGKLYVQLENSCTSPPLIKKGKFISSKNGKYGLGTQSVRNVVSQYDGLVEFDQTDQSFRVSVILPLPAENAQST</sequence>
<dbReference type="EMBL" id="QVLU01000008">
    <property type="protein sequence ID" value="RGE71853.1"/>
    <property type="molecule type" value="Genomic_DNA"/>
</dbReference>
<feature type="domain" description="Sensor histidine kinase NatK-like C-terminal" evidence="2">
    <location>
        <begin position="535"/>
        <end position="632"/>
    </location>
</feature>
<evidence type="ECO:0000256" key="1">
    <source>
        <dbReference type="SAM" id="Phobius"/>
    </source>
</evidence>
<comment type="caution">
    <text evidence="4">The sequence shown here is derived from an EMBL/GenBank/DDBJ whole genome shotgun (WGS) entry which is preliminary data.</text>
</comment>
<dbReference type="Pfam" id="PF14501">
    <property type="entry name" value="HATPase_c_5"/>
    <property type="match status" value="1"/>
</dbReference>
<feature type="transmembrane region" description="Helical" evidence="1">
    <location>
        <begin position="239"/>
        <end position="259"/>
    </location>
</feature>
<evidence type="ECO:0000313" key="3">
    <source>
        <dbReference type="EMBL" id="RGE63590.1"/>
    </source>
</evidence>
<gene>
    <name evidence="4" type="ORF">DWY69_10225</name>
    <name evidence="3" type="ORF">DXC51_06510</name>
</gene>
<dbReference type="EMBL" id="QVLV01000003">
    <property type="protein sequence ID" value="RGE63590.1"/>
    <property type="molecule type" value="Genomic_DNA"/>
</dbReference>
<accession>A0A3E3IXV4</accession>
<dbReference type="InterPro" id="IPR032834">
    <property type="entry name" value="NatK-like_C"/>
</dbReference>
<dbReference type="AlphaFoldDB" id="A0A3E3IXV4"/>
<keyword evidence="1" id="KW-1133">Transmembrane helix</keyword>
<feature type="transmembrane region" description="Helical" evidence="1">
    <location>
        <begin position="12"/>
        <end position="31"/>
    </location>
</feature>
<dbReference type="Gene3D" id="3.30.565.10">
    <property type="entry name" value="Histidine kinase-like ATPase, C-terminal domain"/>
    <property type="match status" value="1"/>
</dbReference>
<evidence type="ECO:0000313" key="4">
    <source>
        <dbReference type="EMBL" id="RGE71853.1"/>
    </source>
</evidence>
<feature type="transmembrane region" description="Helical" evidence="1">
    <location>
        <begin position="326"/>
        <end position="350"/>
    </location>
</feature>
<protein>
    <submittedName>
        <fullName evidence="4">GHKL domain-containing protein</fullName>
    </submittedName>
</protein>
<dbReference type="GeneID" id="97986539"/>
<dbReference type="CDD" id="cd16935">
    <property type="entry name" value="HATPase_AgrC-ComD-like"/>
    <property type="match status" value="1"/>
</dbReference>
<proteinExistence type="predicted"/>
<evidence type="ECO:0000313" key="5">
    <source>
        <dbReference type="Proteomes" id="UP000260812"/>
    </source>
</evidence>